<reference evidence="8" key="1">
    <citation type="journal article" date="2011" name="PLoS Biol.">
        <title>Gene gain and loss during evolution of obligate parasitism in the white rust pathogen of Arabidopsis thaliana.</title>
        <authorList>
            <person name="Kemen E."/>
            <person name="Gardiner A."/>
            <person name="Schultz-Larsen T."/>
            <person name="Kemen A.C."/>
            <person name="Balmuth A.L."/>
            <person name="Robert-Seilaniantz A."/>
            <person name="Bailey K."/>
            <person name="Holub E."/>
            <person name="Studholme D.J."/>
            <person name="Maclean D."/>
            <person name="Jones J.D."/>
        </authorList>
    </citation>
    <scope>NUCLEOTIDE SEQUENCE</scope>
</reference>
<dbReference type="InterPro" id="IPR000727">
    <property type="entry name" value="T_SNARE_dom"/>
</dbReference>
<keyword evidence="3" id="KW-0206">Cytoskeleton</keyword>
<evidence type="ECO:0000256" key="2">
    <source>
        <dbReference type="ARBA" id="ARBA00022490"/>
    </source>
</evidence>
<feature type="compositionally biased region" description="Basic and acidic residues" evidence="6">
    <location>
        <begin position="1286"/>
        <end position="1302"/>
    </location>
</feature>
<gene>
    <name evidence="8" type="primary">AlNc14C215G8990</name>
    <name evidence="8" type="ORF">ALNC14_100970</name>
</gene>
<comment type="similarity">
    <text evidence="4">Belongs to the CEP135/TSGA10 family.</text>
</comment>
<organism evidence="8">
    <name type="scientific">Albugo laibachii Nc14</name>
    <dbReference type="NCBI Taxonomy" id="890382"/>
    <lineage>
        <taxon>Eukaryota</taxon>
        <taxon>Sar</taxon>
        <taxon>Stramenopiles</taxon>
        <taxon>Oomycota</taxon>
        <taxon>Peronosporomycetes</taxon>
        <taxon>Albuginales</taxon>
        <taxon>Albuginaceae</taxon>
        <taxon>Albugo</taxon>
    </lineage>
</organism>
<sequence>MFAFHKIYRDCTALGSDSMANTSPRSPSCVPISTPNDKQNVLHTLSNDLYSVQRQLHAMEYTEPLHIDSVPLVHHLLTDIIHTTERNASILTEKNAIHRERLKIDQMLAFFQQENLHLIQENNSLHLELIQQEESLSEREASCHLQAQKARDEANDLRFTNCHLMEQLRDKDQMVEKLRSKMESMLQMEASPSNLIVSSLPRMYASNDTFLPETKAPPMEWRDKERQLITQLETNLKELTEDHTALQTQLEQLQKRLCSRDLEIDRLASQMLTKHHEVTPEALLPSTTSPSASASQTDVQVEQLNSHVDFLTVQAVKYEAKVAQLSGQLRSQDELSAELRRYQQLCQELERELEATKSKLVSVQHNCERLEMALKQKTTSEPEISPTEELLQQKTRLEDALRACHYDKISYTNALNNATAHNRVLMSDFSQVKAQLHASQSQQTRSQEEFTQLQASFLAQTREFELIRSSLNAVEEQLRLESDKNVSLHRELRSMDTVLTTREEEAQRLNRMLTARDGQIERLTRELDHLQSKMAETPSPNHCNLAIEEQKWLQQEREQSRQQRQKLMEEIVDAEKRVQESKSDKLATEFELQKLEGMNRTLQLQLEQLQHAMEDKVSQLGLQSTELQTLHNANALLRASEPDPRRTKALETACIKLESEVASLRTESQGLVDEKAQLCVRLDALRQMDRRLQEELLNYQKSNESLEEEKSQLQRVRDEWRTKYEETSLELRAALQRAQYMESQLEQFTSDVECKQLSWTRHQASMDRCKALEMTQLLEDNQNRLKFLSSQFHEVETQLDREKRENQSVQKRVILLEEELSQARQAHEEMENRLLEMHGRISEKNELLMEKNATLEQSKVLLDRIQTSRDEATANLSQSQRELERLRLQLEEVRGQGRTHEEKACALLSELNAARRSMEAVERENDSLHDQMDALMEKIASLEAEEKSLREKHFLELEELHQNQNQKLLLEDRLEEAENRVLEMEAVVCKAKSEMDRLEQARLLEIYEKKALLSDLENMTSENQNVSEECSMMRVQLGQMEERVTQLKQRIQVVERERDSLEVERDDLESTFRSVAKQMEGVQSGRDQMSRLNEELTSVNEALRRRMEEMERGKEAEGVKIASYQLEISTYRDQISVLTDQIREKEEALAGAQAREMALEGAVTTQRSISTEISAQRYGAEAQRAASAQKMVQMEAKIGSYQLESKRIRDQIQMEQVRNAKLEGVATLLRQKMAEKEAELVAMKEQRDVLARELEKVYGSAKGRRYSPDMQVADLYMTPESAESAELEKSGTRSEGTDRMEKSPMLLPIRELVKAQEKCKELEEQLHRQDSTIQQLERSRSKFKRFAAKYEQEIEQRDRLIEELQSSAGSSGRVSRQPEEEKEHWPMGSGNTASPQTLRFPSSAEAVSPMGRQRPKRRQRNP</sequence>
<evidence type="ECO:0000256" key="1">
    <source>
        <dbReference type="ARBA" id="ARBA00004114"/>
    </source>
</evidence>
<feature type="compositionally biased region" description="Basic and acidic residues" evidence="6">
    <location>
        <begin position="1376"/>
        <end position="1385"/>
    </location>
</feature>
<dbReference type="PANTHER" id="PTHR20544">
    <property type="entry name" value="CENTROSOMAL PROTEIN CEP135"/>
    <property type="match status" value="1"/>
</dbReference>
<evidence type="ECO:0000256" key="5">
    <source>
        <dbReference type="SAM" id="Coils"/>
    </source>
</evidence>
<feature type="coiled-coil region" evidence="5">
    <location>
        <begin position="778"/>
        <end position="1155"/>
    </location>
</feature>
<dbReference type="PANTHER" id="PTHR20544:SF0">
    <property type="entry name" value="NUCLEOPROTEIN TPR_MLP1 DOMAIN-CONTAINING PROTEIN"/>
    <property type="match status" value="1"/>
</dbReference>
<dbReference type="GO" id="GO:0005814">
    <property type="term" value="C:centriole"/>
    <property type="evidence" value="ECO:0007669"/>
    <property type="project" value="UniProtKB-SubCell"/>
</dbReference>
<dbReference type="HOGENOM" id="CLU_005785_0_0_1"/>
<feature type="region of interest" description="Disordered" evidence="6">
    <location>
        <begin position="1278"/>
        <end position="1306"/>
    </location>
</feature>
<feature type="compositionally biased region" description="Polar residues" evidence="6">
    <location>
        <begin position="1364"/>
        <end position="1374"/>
    </location>
</feature>
<name>F0WRJ0_9STRA</name>
<reference evidence="8" key="2">
    <citation type="submission" date="2011-02" db="EMBL/GenBank/DDBJ databases">
        <authorList>
            <person name="MacLean D."/>
        </authorList>
    </citation>
    <scope>NUCLEOTIDE SEQUENCE</scope>
</reference>
<evidence type="ECO:0000256" key="4">
    <source>
        <dbReference type="ARBA" id="ARBA00038123"/>
    </source>
</evidence>
<evidence type="ECO:0000256" key="3">
    <source>
        <dbReference type="ARBA" id="ARBA00023212"/>
    </source>
</evidence>
<dbReference type="SUPFAM" id="SSF57997">
    <property type="entry name" value="Tropomyosin"/>
    <property type="match status" value="1"/>
</dbReference>
<dbReference type="InterPro" id="IPR051877">
    <property type="entry name" value="Centriole_BasalBody_StrucProt"/>
</dbReference>
<feature type="domain" description="T-SNARE coiled-coil homology" evidence="7">
    <location>
        <begin position="824"/>
        <end position="886"/>
    </location>
</feature>
<proteinExistence type="inferred from homology"/>
<accession>F0WRJ0</accession>
<comment type="subcellular location">
    <subcellularLocation>
        <location evidence="1">Cytoplasm</location>
        <location evidence="1">Cytoskeleton</location>
        <location evidence="1">Microtubule organizing center</location>
        <location evidence="1">Centrosome</location>
        <location evidence="1">Centriole</location>
    </subcellularLocation>
</comment>
<feature type="coiled-coil region" evidence="5">
    <location>
        <begin position="647"/>
        <end position="737"/>
    </location>
</feature>
<evidence type="ECO:0000256" key="6">
    <source>
        <dbReference type="SAM" id="MobiDB-lite"/>
    </source>
</evidence>
<feature type="compositionally biased region" description="Basic residues" evidence="6">
    <location>
        <begin position="1413"/>
        <end position="1422"/>
    </location>
</feature>
<feature type="compositionally biased region" description="Polar residues" evidence="6">
    <location>
        <begin position="1389"/>
        <end position="1400"/>
    </location>
</feature>
<feature type="coiled-coil region" evidence="5">
    <location>
        <begin position="222"/>
        <end position="256"/>
    </location>
</feature>
<feature type="region of interest" description="Disordered" evidence="6">
    <location>
        <begin position="1361"/>
        <end position="1422"/>
    </location>
</feature>
<keyword evidence="2" id="KW-0963">Cytoplasm</keyword>
<evidence type="ECO:0000313" key="8">
    <source>
        <dbReference type="EMBL" id="CCA23953.1"/>
    </source>
</evidence>
<feature type="coiled-coil region" evidence="5">
    <location>
        <begin position="513"/>
        <end position="619"/>
    </location>
</feature>
<dbReference type="EMBL" id="FR824260">
    <property type="protein sequence ID" value="CCA23953.1"/>
    <property type="molecule type" value="Genomic_DNA"/>
</dbReference>
<protein>
    <submittedName>
        <fullName evidence="8">Viral Atype inclusion protein putative</fullName>
    </submittedName>
</protein>
<evidence type="ECO:0000259" key="7">
    <source>
        <dbReference type="PROSITE" id="PS50192"/>
    </source>
</evidence>
<feature type="coiled-coil region" evidence="5">
    <location>
        <begin position="1219"/>
        <end position="1253"/>
    </location>
</feature>
<dbReference type="PROSITE" id="PS50192">
    <property type="entry name" value="T_SNARE"/>
    <property type="match status" value="1"/>
</dbReference>
<feature type="coiled-coil region" evidence="5">
    <location>
        <begin position="332"/>
        <end position="373"/>
    </location>
</feature>
<keyword evidence="5" id="KW-0175">Coiled coil</keyword>